<dbReference type="Proteomes" id="UP000784294">
    <property type="component" value="Unassembled WGS sequence"/>
</dbReference>
<protein>
    <submittedName>
        <fullName evidence="1">Uncharacterized protein</fullName>
    </submittedName>
</protein>
<organism evidence="1 2">
    <name type="scientific">Protopolystoma xenopodis</name>
    <dbReference type="NCBI Taxonomy" id="117903"/>
    <lineage>
        <taxon>Eukaryota</taxon>
        <taxon>Metazoa</taxon>
        <taxon>Spiralia</taxon>
        <taxon>Lophotrochozoa</taxon>
        <taxon>Platyhelminthes</taxon>
        <taxon>Monogenea</taxon>
        <taxon>Polyopisthocotylea</taxon>
        <taxon>Polystomatidea</taxon>
        <taxon>Polystomatidae</taxon>
        <taxon>Protopolystoma</taxon>
    </lineage>
</organism>
<evidence type="ECO:0000313" key="2">
    <source>
        <dbReference type="Proteomes" id="UP000784294"/>
    </source>
</evidence>
<dbReference type="AlphaFoldDB" id="A0A448X2I4"/>
<reference evidence="1" key="1">
    <citation type="submission" date="2018-11" db="EMBL/GenBank/DDBJ databases">
        <authorList>
            <consortium name="Pathogen Informatics"/>
        </authorList>
    </citation>
    <scope>NUCLEOTIDE SEQUENCE</scope>
</reference>
<evidence type="ECO:0000313" key="1">
    <source>
        <dbReference type="EMBL" id="VEL26143.1"/>
    </source>
</evidence>
<gene>
    <name evidence="1" type="ORF">PXEA_LOCUS19583</name>
</gene>
<dbReference type="EMBL" id="CAAALY010078354">
    <property type="protein sequence ID" value="VEL26143.1"/>
    <property type="molecule type" value="Genomic_DNA"/>
</dbReference>
<comment type="caution">
    <text evidence="1">The sequence shown here is derived from an EMBL/GenBank/DDBJ whole genome shotgun (WGS) entry which is preliminary data.</text>
</comment>
<name>A0A448X2I4_9PLAT</name>
<sequence>MVSCCPPSDDQLPATSSDLRCLRSDRTAPLKSKHRGFLRPHMGIRTLSTGPSASILASAATVCRTASIWSSCPGQL</sequence>
<accession>A0A448X2I4</accession>
<keyword evidence="2" id="KW-1185">Reference proteome</keyword>
<proteinExistence type="predicted"/>